<comment type="caution">
    <text evidence="2">The sequence shown here is derived from an EMBL/GenBank/DDBJ whole genome shotgun (WGS) entry which is preliminary data.</text>
</comment>
<feature type="transmembrane region" description="Helical" evidence="1">
    <location>
        <begin position="50"/>
        <end position="66"/>
    </location>
</feature>
<keyword evidence="3" id="KW-1185">Reference proteome</keyword>
<gene>
    <name evidence="2" type="ORF">ACFP57_05235</name>
</gene>
<dbReference type="RefSeq" id="WP_343884972.1">
    <property type="nucleotide sequence ID" value="NZ_BAAAKI010000004.1"/>
</dbReference>
<organism evidence="2 3">
    <name type="scientific">Luteococcus sanguinis</name>
    <dbReference type="NCBI Taxonomy" id="174038"/>
    <lineage>
        <taxon>Bacteria</taxon>
        <taxon>Bacillati</taxon>
        <taxon>Actinomycetota</taxon>
        <taxon>Actinomycetes</taxon>
        <taxon>Propionibacteriales</taxon>
        <taxon>Propionibacteriaceae</taxon>
        <taxon>Luteococcus</taxon>
    </lineage>
</organism>
<name>A0ABW1WZ99_9ACTN</name>
<keyword evidence="1" id="KW-1133">Transmembrane helix</keyword>
<keyword evidence="1" id="KW-0812">Transmembrane</keyword>
<protein>
    <recommendedName>
        <fullName evidence="4">DUF2530 domain-containing protein</fullName>
    </recommendedName>
</protein>
<evidence type="ECO:0008006" key="4">
    <source>
        <dbReference type="Google" id="ProtNLM"/>
    </source>
</evidence>
<accession>A0ABW1WZ99</accession>
<evidence type="ECO:0000313" key="2">
    <source>
        <dbReference type="EMBL" id="MFC6396391.1"/>
    </source>
</evidence>
<evidence type="ECO:0000313" key="3">
    <source>
        <dbReference type="Proteomes" id="UP001596266"/>
    </source>
</evidence>
<keyword evidence="1" id="KW-0472">Membrane</keyword>
<sequence length="76" mass="8318">MTNKIAPVTEFSWLRMLGYTALTCLIWLALGLLIPAIAHGAGASWIDVSFPGMGLALACGIAGEYARRDRARKRRR</sequence>
<dbReference type="Proteomes" id="UP001596266">
    <property type="component" value="Unassembled WGS sequence"/>
</dbReference>
<dbReference type="EMBL" id="JBHSUA010000009">
    <property type="protein sequence ID" value="MFC6396391.1"/>
    <property type="molecule type" value="Genomic_DNA"/>
</dbReference>
<reference evidence="3" key="1">
    <citation type="journal article" date="2019" name="Int. J. Syst. Evol. Microbiol.">
        <title>The Global Catalogue of Microorganisms (GCM) 10K type strain sequencing project: providing services to taxonomists for standard genome sequencing and annotation.</title>
        <authorList>
            <consortium name="The Broad Institute Genomics Platform"/>
            <consortium name="The Broad Institute Genome Sequencing Center for Infectious Disease"/>
            <person name="Wu L."/>
            <person name="Ma J."/>
        </authorList>
    </citation>
    <scope>NUCLEOTIDE SEQUENCE [LARGE SCALE GENOMIC DNA]</scope>
    <source>
        <strain evidence="3">CGMCC 1.15277</strain>
    </source>
</reference>
<proteinExistence type="predicted"/>
<evidence type="ECO:0000256" key="1">
    <source>
        <dbReference type="SAM" id="Phobius"/>
    </source>
</evidence>